<keyword evidence="1" id="KW-1133">Transmembrane helix</keyword>
<evidence type="ECO:0000256" key="1">
    <source>
        <dbReference type="SAM" id="Phobius"/>
    </source>
</evidence>
<reference evidence="3" key="1">
    <citation type="submission" date="2017-02" db="UniProtKB">
        <authorList>
            <consortium name="WormBaseParasite"/>
        </authorList>
    </citation>
    <scope>IDENTIFICATION</scope>
</reference>
<protein>
    <submittedName>
        <fullName evidence="3">Uncharacterized protein</fullName>
    </submittedName>
</protein>
<keyword evidence="2" id="KW-1185">Reference proteome</keyword>
<organism evidence="2 3">
    <name type="scientific">Ascaris lumbricoides</name>
    <name type="common">Giant roundworm</name>
    <dbReference type="NCBI Taxonomy" id="6252"/>
    <lineage>
        <taxon>Eukaryota</taxon>
        <taxon>Metazoa</taxon>
        <taxon>Ecdysozoa</taxon>
        <taxon>Nematoda</taxon>
        <taxon>Chromadorea</taxon>
        <taxon>Rhabditida</taxon>
        <taxon>Spirurina</taxon>
        <taxon>Ascaridomorpha</taxon>
        <taxon>Ascaridoidea</taxon>
        <taxon>Ascarididae</taxon>
        <taxon>Ascaris</taxon>
    </lineage>
</organism>
<sequence length="58" mass="6705">MALTDESFETFSARSSCRWLPYSLNVLNVVNVACLLTMWNTGMMKDSFAYVREWCVSE</sequence>
<dbReference type="Proteomes" id="UP000036681">
    <property type="component" value="Unplaced"/>
</dbReference>
<evidence type="ECO:0000313" key="2">
    <source>
        <dbReference type="Proteomes" id="UP000036681"/>
    </source>
</evidence>
<keyword evidence="1" id="KW-0472">Membrane</keyword>
<accession>A0A0M3HLI7</accession>
<dbReference type="WBParaSite" id="ALUE_0000238201-mRNA-1">
    <property type="protein sequence ID" value="ALUE_0000238201-mRNA-1"/>
    <property type="gene ID" value="ALUE_0000238201"/>
</dbReference>
<keyword evidence="1" id="KW-0812">Transmembrane</keyword>
<proteinExistence type="predicted"/>
<feature type="transmembrane region" description="Helical" evidence="1">
    <location>
        <begin position="20"/>
        <end position="39"/>
    </location>
</feature>
<name>A0A0M3HLI7_ASCLU</name>
<evidence type="ECO:0000313" key="3">
    <source>
        <dbReference type="WBParaSite" id="ALUE_0000238201-mRNA-1"/>
    </source>
</evidence>
<dbReference type="AlphaFoldDB" id="A0A0M3HLI7"/>